<dbReference type="KEGG" id="fpf:DCC35_09385"/>
<accession>A0A4D7JJQ5</accession>
<dbReference type="InterPro" id="IPR036873">
    <property type="entry name" value="Rhodanese-like_dom_sf"/>
</dbReference>
<reference evidence="2 3" key="1">
    <citation type="submission" date="2018-04" db="EMBL/GenBank/DDBJ databases">
        <title>Complete genome uncultured novel isolate.</title>
        <authorList>
            <person name="Merlino G."/>
        </authorList>
    </citation>
    <scope>NUCLEOTIDE SEQUENCE [LARGE SCALE GENOMIC DNA]</scope>
    <source>
        <strain evidence="3">R1DC9</strain>
    </source>
</reference>
<evidence type="ECO:0000259" key="1">
    <source>
        <dbReference type="PROSITE" id="PS50206"/>
    </source>
</evidence>
<evidence type="ECO:0000313" key="2">
    <source>
        <dbReference type="EMBL" id="QCK14937.1"/>
    </source>
</evidence>
<dbReference type="EMBL" id="CP028923">
    <property type="protein sequence ID" value="QCK14937.1"/>
    <property type="molecule type" value="Genomic_DNA"/>
</dbReference>
<proteinExistence type="predicted"/>
<dbReference type="InterPro" id="IPR001763">
    <property type="entry name" value="Rhodanese-like_dom"/>
</dbReference>
<dbReference type="PANTHER" id="PTHR43031:SF1">
    <property type="entry name" value="PYRIDINE NUCLEOTIDE-DISULPHIDE OXIDOREDUCTASE"/>
    <property type="match status" value="1"/>
</dbReference>
<sequence>MKNHLSSKEYLSLREKKASLITIDVREQWEHEEDPVGTLHISVYELPKNLDKISQYKNHDIVVCCKTGKRGLIAMKLLKANGFTSVKNLEGGITALKDIYEFNSI</sequence>
<dbReference type="InterPro" id="IPR050229">
    <property type="entry name" value="GlpE_sulfurtransferase"/>
</dbReference>
<dbReference type="CDD" id="cd00158">
    <property type="entry name" value="RHOD"/>
    <property type="match status" value="1"/>
</dbReference>
<evidence type="ECO:0000313" key="3">
    <source>
        <dbReference type="Proteomes" id="UP000298616"/>
    </source>
</evidence>
<dbReference type="Pfam" id="PF00581">
    <property type="entry name" value="Rhodanese"/>
    <property type="match status" value="1"/>
</dbReference>
<dbReference type="PROSITE" id="PS50206">
    <property type="entry name" value="RHODANESE_3"/>
    <property type="match status" value="1"/>
</dbReference>
<keyword evidence="3" id="KW-1185">Reference proteome</keyword>
<dbReference type="Gene3D" id="3.40.250.10">
    <property type="entry name" value="Rhodanese-like domain"/>
    <property type="match status" value="1"/>
</dbReference>
<dbReference type="SUPFAM" id="SSF52821">
    <property type="entry name" value="Rhodanese/Cell cycle control phosphatase"/>
    <property type="match status" value="1"/>
</dbReference>
<gene>
    <name evidence="2" type="ORF">DCC35_09385</name>
</gene>
<dbReference type="PANTHER" id="PTHR43031">
    <property type="entry name" value="FAD-DEPENDENT OXIDOREDUCTASE"/>
    <property type="match status" value="1"/>
</dbReference>
<dbReference type="Proteomes" id="UP000298616">
    <property type="component" value="Chromosome"/>
</dbReference>
<dbReference type="SMART" id="SM00450">
    <property type="entry name" value="RHOD"/>
    <property type="match status" value="1"/>
</dbReference>
<dbReference type="OrthoDB" id="9808735at2"/>
<name>A0A4D7JJQ5_9BACT</name>
<organism evidence="2 3">
    <name type="scientific">Mangrovivirga cuniculi</name>
    <dbReference type="NCBI Taxonomy" id="2715131"/>
    <lineage>
        <taxon>Bacteria</taxon>
        <taxon>Pseudomonadati</taxon>
        <taxon>Bacteroidota</taxon>
        <taxon>Cytophagia</taxon>
        <taxon>Cytophagales</taxon>
        <taxon>Mangrovivirgaceae</taxon>
        <taxon>Mangrovivirga</taxon>
    </lineage>
</organism>
<dbReference type="AlphaFoldDB" id="A0A4D7JJQ5"/>
<protein>
    <submittedName>
        <fullName evidence="2">NADH oxidase</fullName>
    </submittedName>
</protein>
<feature type="domain" description="Rhodanese" evidence="1">
    <location>
        <begin position="16"/>
        <end position="104"/>
    </location>
</feature>
<dbReference type="RefSeq" id="WP_137090526.1">
    <property type="nucleotide sequence ID" value="NZ_CP028923.1"/>
</dbReference>